<sequence length="104" mass="11996">MGLFAKEATKQDQTESIDEDAIAQRISNKLSEEIIQKMEEKLDARLARHTQEINNMMNAFLKNQIKPAVDNLNTRSANEVTEIIRINKESAGEDATFTYYHFNY</sequence>
<evidence type="ECO:0000313" key="1">
    <source>
        <dbReference type="EMBL" id="KAG7663684.1"/>
    </source>
</evidence>
<organism evidence="1 2">
    <name type="scientific">[Candida] subhashii</name>
    <dbReference type="NCBI Taxonomy" id="561895"/>
    <lineage>
        <taxon>Eukaryota</taxon>
        <taxon>Fungi</taxon>
        <taxon>Dikarya</taxon>
        <taxon>Ascomycota</taxon>
        <taxon>Saccharomycotina</taxon>
        <taxon>Pichiomycetes</taxon>
        <taxon>Debaryomycetaceae</taxon>
        <taxon>Spathaspora</taxon>
    </lineage>
</organism>
<dbReference type="EMBL" id="JAGSYN010000123">
    <property type="protein sequence ID" value="KAG7663684.1"/>
    <property type="molecule type" value="Genomic_DNA"/>
</dbReference>
<comment type="caution">
    <text evidence="1">The sequence shown here is derived from an EMBL/GenBank/DDBJ whole genome shotgun (WGS) entry which is preliminary data.</text>
</comment>
<dbReference type="GeneID" id="73469601"/>
<dbReference type="AlphaFoldDB" id="A0A8J5QKI9"/>
<keyword evidence="2" id="KW-1185">Reference proteome</keyword>
<protein>
    <submittedName>
        <fullName evidence="1">Uncharacterized protein</fullName>
    </submittedName>
</protein>
<name>A0A8J5QKI9_9ASCO</name>
<proteinExistence type="predicted"/>
<gene>
    <name evidence="1" type="ORF">J8A68_002800</name>
</gene>
<reference evidence="1 2" key="1">
    <citation type="journal article" date="2021" name="DNA Res.">
        <title>Genome analysis of Candida subhashii reveals its hybrid nature and dual mitochondrial genome conformations.</title>
        <authorList>
            <person name="Mixao V."/>
            <person name="Hegedusova E."/>
            <person name="Saus E."/>
            <person name="Pryszcz L.P."/>
            <person name="Cillingova A."/>
            <person name="Nosek J."/>
            <person name="Gabaldon T."/>
        </authorList>
    </citation>
    <scope>NUCLEOTIDE SEQUENCE [LARGE SCALE GENOMIC DNA]</scope>
    <source>
        <strain evidence="1 2">CBS 10753</strain>
    </source>
</reference>
<accession>A0A8J5QKI9</accession>
<dbReference type="RefSeq" id="XP_049263916.1">
    <property type="nucleotide sequence ID" value="XM_049406589.1"/>
</dbReference>
<dbReference type="Proteomes" id="UP000694255">
    <property type="component" value="Unassembled WGS sequence"/>
</dbReference>
<evidence type="ECO:0000313" key="2">
    <source>
        <dbReference type="Proteomes" id="UP000694255"/>
    </source>
</evidence>